<protein>
    <submittedName>
        <fullName evidence="3">Uncharacterized protein LOC104586028</fullName>
    </submittedName>
</protein>
<dbReference type="PANTHER" id="PTHR48475:SF2">
    <property type="entry name" value="RIBONUCLEASE H"/>
    <property type="match status" value="1"/>
</dbReference>
<dbReference type="Gene3D" id="3.30.420.10">
    <property type="entry name" value="Ribonuclease H-like superfamily/Ribonuclease H"/>
    <property type="match status" value="1"/>
</dbReference>
<dbReference type="Proteomes" id="UP000189703">
    <property type="component" value="Unplaced"/>
</dbReference>
<evidence type="ECO:0000313" key="3">
    <source>
        <dbReference type="RefSeq" id="XP_010241423.1"/>
    </source>
</evidence>
<dbReference type="InterPro" id="IPR036397">
    <property type="entry name" value="RNaseH_sf"/>
</dbReference>
<evidence type="ECO:0000313" key="2">
    <source>
        <dbReference type="Proteomes" id="UP000189703"/>
    </source>
</evidence>
<dbReference type="CDD" id="cd09279">
    <property type="entry name" value="RNase_HI_like"/>
    <property type="match status" value="1"/>
</dbReference>
<keyword evidence="2" id="KW-1185">Reference proteome</keyword>
<dbReference type="InParanoid" id="A0A1U7Z3U6"/>
<dbReference type="GO" id="GO:0004523">
    <property type="term" value="F:RNA-DNA hybrid ribonuclease activity"/>
    <property type="evidence" value="ECO:0007669"/>
    <property type="project" value="InterPro"/>
</dbReference>
<gene>
    <name evidence="3" type="primary">LOC104586028</name>
</gene>
<dbReference type="GO" id="GO:0003676">
    <property type="term" value="F:nucleic acid binding"/>
    <property type="evidence" value="ECO:0007669"/>
    <property type="project" value="InterPro"/>
</dbReference>
<reference evidence="3" key="1">
    <citation type="submission" date="2025-08" db="UniProtKB">
        <authorList>
            <consortium name="RefSeq"/>
        </authorList>
    </citation>
    <scope>IDENTIFICATION</scope>
</reference>
<dbReference type="PROSITE" id="PS50879">
    <property type="entry name" value="RNASE_H_1"/>
    <property type="match status" value="1"/>
</dbReference>
<dbReference type="GeneID" id="104586028"/>
<accession>A0A1U7Z3U6</accession>
<dbReference type="InterPro" id="IPR043128">
    <property type="entry name" value="Rev_trsase/Diguanyl_cyclase"/>
</dbReference>
<dbReference type="Pfam" id="PF13456">
    <property type="entry name" value="RVT_3"/>
    <property type="match status" value="1"/>
</dbReference>
<dbReference type="KEGG" id="nnu:104586028"/>
<dbReference type="PANTHER" id="PTHR48475">
    <property type="entry name" value="RIBONUCLEASE H"/>
    <property type="match status" value="1"/>
</dbReference>
<dbReference type="AlphaFoldDB" id="A0A1U7Z3U6"/>
<sequence length="186" mass="21200">MAPPRSVKETQRLTGIIAALKRFMSKSADRCFPFFHTIKKMKDFQWTEETLYLYLSEGDEVVSSILCTFSRPRGQPLEDEPKEVHLAEEAHPTWRLFVDGSYNAKGSRAGLILTPDDAVIEYALRFDFPASNNEAEYEALLVRLQLARDLGSKHIEVFSDSQLVVNHVNGEYEAREQSIAKYLAKV</sequence>
<dbReference type="SUPFAM" id="SSF53098">
    <property type="entry name" value="Ribonuclease H-like"/>
    <property type="match status" value="1"/>
</dbReference>
<dbReference type="OrthoDB" id="1740909at2759"/>
<evidence type="ECO:0000259" key="1">
    <source>
        <dbReference type="PROSITE" id="PS50879"/>
    </source>
</evidence>
<dbReference type="eggNOG" id="KOG0017">
    <property type="taxonomic scope" value="Eukaryota"/>
</dbReference>
<name>A0A1U7Z3U6_NELNU</name>
<feature type="domain" description="RNase H type-1" evidence="1">
    <location>
        <begin position="90"/>
        <end position="186"/>
    </location>
</feature>
<dbReference type="Gene3D" id="3.30.70.270">
    <property type="match status" value="1"/>
</dbReference>
<dbReference type="RefSeq" id="XP_010241423.1">
    <property type="nucleotide sequence ID" value="XM_010243121.1"/>
</dbReference>
<dbReference type="InterPro" id="IPR012337">
    <property type="entry name" value="RNaseH-like_sf"/>
</dbReference>
<dbReference type="OMA" id="DEPKEVH"/>
<proteinExistence type="predicted"/>
<organism evidence="2 3">
    <name type="scientific">Nelumbo nucifera</name>
    <name type="common">Sacred lotus</name>
    <dbReference type="NCBI Taxonomy" id="4432"/>
    <lineage>
        <taxon>Eukaryota</taxon>
        <taxon>Viridiplantae</taxon>
        <taxon>Streptophyta</taxon>
        <taxon>Embryophyta</taxon>
        <taxon>Tracheophyta</taxon>
        <taxon>Spermatophyta</taxon>
        <taxon>Magnoliopsida</taxon>
        <taxon>Proteales</taxon>
        <taxon>Nelumbonaceae</taxon>
        <taxon>Nelumbo</taxon>
    </lineage>
</organism>
<dbReference type="InterPro" id="IPR002156">
    <property type="entry name" value="RNaseH_domain"/>
</dbReference>